<dbReference type="GO" id="GO:0005634">
    <property type="term" value="C:nucleus"/>
    <property type="evidence" value="ECO:0007669"/>
    <property type="project" value="UniProtKB-SubCell"/>
</dbReference>
<evidence type="ECO:0000256" key="4">
    <source>
        <dbReference type="ARBA" id="ARBA00022833"/>
    </source>
</evidence>
<dbReference type="OrthoDB" id="1741548at2759"/>
<dbReference type="EMBL" id="VAHF01000001">
    <property type="protein sequence ID" value="TXG73419.1"/>
    <property type="molecule type" value="Genomic_DNA"/>
</dbReference>
<evidence type="ECO:0000256" key="5">
    <source>
        <dbReference type="ARBA" id="ARBA00023242"/>
    </source>
</evidence>
<keyword evidence="3" id="KW-0863">Zinc-finger</keyword>
<comment type="subcellular location">
    <subcellularLocation>
        <location evidence="1">Nucleus</location>
    </subcellularLocation>
</comment>
<gene>
    <name evidence="7" type="ORF">EZV62_001998</name>
</gene>
<keyword evidence="5" id="KW-0539">Nucleus</keyword>
<dbReference type="InterPro" id="IPR052035">
    <property type="entry name" value="ZnF_BED_domain_contain"/>
</dbReference>
<accession>A0A5C7IWF6</accession>
<feature type="region of interest" description="Disordered" evidence="6">
    <location>
        <begin position="196"/>
        <end position="217"/>
    </location>
</feature>
<keyword evidence="2" id="KW-0479">Metal-binding</keyword>
<evidence type="ECO:0000256" key="2">
    <source>
        <dbReference type="ARBA" id="ARBA00022723"/>
    </source>
</evidence>
<keyword evidence="8" id="KW-1185">Reference proteome</keyword>
<protein>
    <recommendedName>
        <fullName evidence="9">hAT-like transposase RNase-H fold domain-containing protein</fullName>
    </recommendedName>
</protein>
<evidence type="ECO:0000256" key="3">
    <source>
        <dbReference type="ARBA" id="ARBA00022771"/>
    </source>
</evidence>
<dbReference type="AlphaFoldDB" id="A0A5C7IWF6"/>
<dbReference type="SUPFAM" id="SSF53098">
    <property type="entry name" value="Ribonuclease H-like"/>
    <property type="match status" value="1"/>
</dbReference>
<evidence type="ECO:0008006" key="9">
    <source>
        <dbReference type="Google" id="ProtNLM"/>
    </source>
</evidence>
<evidence type="ECO:0000256" key="1">
    <source>
        <dbReference type="ARBA" id="ARBA00004123"/>
    </source>
</evidence>
<dbReference type="InterPro" id="IPR012337">
    <property type="entry name" value="RNaseH-like_sf"/>
</dbReference>
<feature type="compositionally biased region" description="Polar residues" evidence="6">
    <location>
        <begin position="11"/>
        <end position="27"/>
    </location>
</feature>
<comment type="caution">
    <text evidence="7">The sequence shown here is derived from an EMBL/GenBank/DDBJ whole genome shotgun (WGS) entry which is preliminary data.</text>
</comment>
<dbReference type="Proteomes" id="UP000323000">
    <property type="component" value="Chromosome 1"/>
</dbReference>
<dbReference type="GO" id="GO:0008270">
    <property type="term" value="F:zinc ion binding"/>
    <property type="evidence" value="ECO:0007669"/>
    <property type="project" value="UniProtKB-KW"/>
</dbReference>
<evidence type="ECO:0000313" key="7">
    <source>
        <dbReference type="EMBL" id="TXG73419.1"/>
    </source>
</evidence>
<evidence type="ECO:0000313" key="8">
    <source>
        <dbReference type="Proteomes" id="UP000323000"/>
    </source>
</evidence>
<keyword evidence="4" id="KW-0862">Zinc</keyword>
<feature type="region of interest" description="Disordered" evidence="6">
    <location>
        <begin position="1"/>
        <end position="27"/>
    </location>
</feature>
<sequence>MEIDPNVDSIEGSSDSGPETLENSSSIRKGKVSKKGIWVAIRNAVKYVKSSPNILERFKKCVAHEKIETKGLVVLDVPTKWNSTYLMLESALKLRKAFERLGEEDGHYVNYFKDDENAYKLAYVKFRFDTIYGVEESHSMIYKLIGVLSDLYEWYNRFYGSSGGGAKETDDMFSFGVGSEPIDDLEFDRLKTTDKEDSLWGMKQQEEDINKGKSEVD</sequence>
<reference evidence="8" key="1">
    <citation type="journal article" date="2019" name="Gigascience">
        <title>De novo genome assembly of the endangered Acer yangbiense, a plant species with extremely small populations endemic to Yunnan Province, China.</title>
        <authorList>
            <person name="Yang J."/>
            <person name="Wariss H.M."/>
            <person name="Tao L."/>
            <person name="Zhang R."/>
            <person name="Yun Q."/>
            <person name="Hollingsworth P."/>
            <person name="Dao Z."/>
            <person name="Luo G."/>
            <person name="Guo H."/>
            <person name="Ma Y."/>
            <person name="Sun W."/>
        </authorList>
    </citation>
    <scope>NUCLEOTIDE SEQUENCE [LARGE SCALE GENOMIC DNA]</scope>
    <source>
        <strain evidence="8">cv. Malutang</strain>
    </source>
</reference>
<dbReference type="PANTHER" id="PTHR46481">
    <property type="entry name" value="ZINC FINGER BED DOMAIN-CONTAINING PROTEIN 4"/>
    <property type="match status" value="1"/>
</dbReference>
<evidence type="ECO:0000256" key="6">
    <source>
        <dbReference type="SAM" id="MobiDB-lite"/>
    </source>
</evidence>
<proteinExistence type="predicted"/>
<dbReference type="PANTHER" id="PTHR46481:SF10">
    <property type="entry name" value="ZINC FINGER BED DOMAIN-CONTAINING PROTEIN 39"/>
    <property type="match status" value="1"/>
</dbReference>
<name>A0A5C7IWF6_9ROSI</name>
<organism evidence="7 8">
    <name type="scientific">Acer yangbiense</name>
    <dbReference type="NCBI Taxonomy" id="1000413"/>
    <lineage>
        <taxon>Eukaryota</taxon>
        <taxon>Viridiplantae</taxon>
        <taxon>Streptophyta</taxon>
        <taxon>Embryophyta</taxon>
        <taxon>Tracheophyta</taxon>
        <taxon>Spermatophyta</taxon>
        <taxon>Magnoliopsida</taxon>
        <taxon>eudicotyledons</taxon>
        <taxon>Gunneridae</taxon>
        <taxon>Pentapetalae</taxon>
        <taxon>rosids</taxon>
        <taxon>malvids</taxon>
        <taxon>Sapindales</taxon>
        <taxon>Sapindaceae</taxon>
        <taxon>Hippocastanoideae</taxon>
        <taxon>Acereae</taxon>
        <taxon>Acer</taxon>
    </lineage>
</organism>